<evidence type="ECO:0000313" key="5">
    <source>
        <dbReference type="Proteomes" id="UP000297348"/>
    </source>
</evidence>
<evidence type="ECO:0000313" key="4">
    <source>
        <dbReference type="EMBL" id="TGD19299.1"/>
    </source>
</evidence>
<dbReference type="InterPro" id="IPR012902">
    <property type="entry name" value="N_methyl_site"/>
</dbReference>
<dbReference type="GO" id="GO:0009986">
    <property type="term" value="C:cell surface"/>
    <property type="evidence" value="ECO:0007669"/>
    <property type="project" value="UniProtKB-SubCell"/>
</dbReference>
<dbReference type="EMBL" id="RKLX01000006">
    <property type="protein sequence ID" value="TGD19299.1"/>
    <property type="molecule type" value="Genomic_DNA"/>
</dbReference>
<dbReference type="Pfam" id="PF07963">
    <property type="entry name" value="N_methyl"/>
    <property type="match status" value="1"/>
</dbReference>
<keyword evidence="3" id="KW-0812">Transmembrane</keyword>
<dbReference type="PROSITE" id="PS00409">
    <property type="entry name" value="PROKAR_NTER_METHYL"/>
    <property type="match status" value="1"/>
</dbReference>
<keyword evidence="5" id="KW-1185">Reference proteome</keyword>
<evidence type="ECO:0000256" key="3">
    <source>
        <dbReference type="SAM" id="Phobius"/>
    </source>
</evidence>
<comment type="subcellular location">
    <subcellularLocation>
        <location evidence="1">Cell surface</location>
    </subcellularLocation>
</comment>
<dbReference type="GO" id="GO:0030420">
    <property type="term" value="P:establishment of competence for transformation"/>
    <property type="evidence" value="ECO:0007669"/>
    <property type="project" value="UniProtKB-KW"/>
</dbReference>
<keyword evidence="3" id="KW-1133">Transmembrane helix</keyword>
<name>A0A4Z0JAB7_9LACO</name>
<dbReference type="Proteomes" id="UP000297348">
    <property type="component" value="Unassembled WGS sequence"/>
</dbReference>
<protein>
    <submittedName>
        <fullName evidence="4">Type II secretion system protein</fullName>
    </submittedName>
</protein>
<keyword evidence="3" id="KW-0472">Membrane</keyword>
<dbReference type="NCBIfam" id="TIGR02532">
    <property type="entry name" value="IV_pilin_GFxxxE"/>
    <property type="match status" value="1"/>
</dbReference>
<dbReference type="RefSeq" id="WP_135367719.1">
    <property type="nucleotide sequence ID" value="NZ_RKLX01000006.1"/>
</dbReference>
<dbReference type="AlphaFoldDB" id="A0A4Z0JAB7"/>
<feature type="transmembrane region" description="Helical" evidence="3">
    <location>
        <begin position="6"/>
        <end position="28"/>
    </location>
</feature>
<accession>A0A4Z0JAB7</accession>
<evidence type="ECO:0000256" key="1">
    <source>
        <dbReference type="ARBA" id="ARBA00004241"/>
    </source>
</evidence>
<keyword evidence="2" id="KW-0178">Competence</keyword>
<dbReference type="OrthoDB" id="2289603at2"/>
<comment type="caution">
    <text evidence="4">The sequence shown here is derived from an EMBL/GenBank/DDBJ whole genome shotgun (WGS) entry which is preliminary data.</text>
</comment>
<gene>
    <name evidence="4" type="ORF">EGT51_05350</name>
</gene>
<organism evidence="4 5">
    <name type="scientific">Levilactobacillus suantsaiihabitans</name>
    <dbReference type="NCBI Taxonomy" id="2487722"/>
    <lineage>
        <taxon>Bacteria</taxon>
        <taxon>Bacillati</taxon>
        <taxon>Bacillota</taxon>
        <taxon>Bacilli</taxon>
        <taxon>Lactobacillales</taxon>
        <taxon>Lactobacillaceae</taxon>
        <taxon>Levilactobacillus</taxon>
    </lineage>
</organism>
<reference evidence="4 5" key="1">
    <citation type="submission" date="2018-10" db="EMBL/GenBank/DDBJ databases">
        <title>Lactobacillus sp. R7 and Lactobacillus sp. R19 isolated from fermented mustard green product of Taiwan.</title>
        <authorList>
            <person name="Lin S.-T."/>
        </authorList>
    </citation>
    <scope>NUCLEOTIDE SEQUENCE [LARGE SCALE GENOMIC DNA]</scope>
    <source>
        <strain evidence="4 5">BCRC 81129</strain>
    </source>
</reference>
<evidence type="ECO:0000256" key="2">
    <source>
        <dbReference type="ARBA" id="ARBA00023287"/>
    </source>
</evidence>
<proteinExistence type="predicted"/>
<sequence>MRNRHGFTLVETLLVLVIVTGLTTLVSFEGTPHRALMVERAFWPAWQRMWTAGRQYALHHHEPLTAEVQSQRGQVLLTTQTDRVVGRLRIPPTLHLQGDSGRWPIYLSGATKAQTLRWYSSANHQVLKQTFQLGGALFYVAPENA</sequence>